<evidence type="ECO:0000256" key="1">
    <source>
        <dbReference type="SAM" id="MobiDB-lite"/>
    </source>
</evidence>
<dbReference type="KEGG" id="tng:GSTEN00024017G001"/>
<gene>
    <name evidence="2" type="ORF">GSTENG00024017001</name>
</gene>
<sequence>MASFGKLTDYFNRRKSQEELRLSRSSQRSGSYCCTVAEARSLERKLQRPRLAKSRTLPSIPQSPTVSRVHQADLIGGSPAHRTKLPPSTDHPKACTLPSAGELWRLEDDMEGEDDLEHGSCAENCPRSQSPFSHFRARAAYLRKSISADDHLDMGSDYSCGAGLEGKSSRGTKGKLKRKFVSSILLQLSAELNEFIIHCDCQSLLWQISNTFLRFLTHSLANRYKTTLQRC</sequence>
<dbReference type="OrthoDB" id="8901824at2759"/>
<protein>
    <submittedName>
        <fullName evidence="2">(spotted green pufferfish) hypothetical protein</fullName>
    </submittedName>
</protein>
<name>Q4S4V5_TETNG</name>
<reference evidence="2" key="2">
    <citation type="submission" date="2004-02" db="EMBL/GenBank/DDBJ databases">
        <authorList>
            <consortium name="Genoscope"/>
            <consortium name="Whitehead Institute Centre for Genome Research"/>
        </authorList>
    </citation>
    <scope>NUCLEOTIDE SEQUENCE</scope>
</reference>
<feature type="compositionally biased region" description="Polar residues" evidence="1">
    <location>
        <begin position="56"/>
        <end position="68"/>
    </location>
</feature>
<dbReference type="EMBL" id="CAAE01014738">
    <property type="protein sequence ID" value="CAG04327.1"/>
    <property type="molecule type" value="Genomic_DNA"/>
</dbReference>
<evidence type="ECO:0000313" key="2">
    <source>
        <dbReference type="EMBL" id="CAG04327.1"/>
    </source>
</evidence>
<proteinExistence type="predicted"/>
<organism evidence="2">
    <name type="scientific">Tetraodon nigroviridis</name>
    <name type="common">Spotted green pufferfish</name>
    <name type="synonym">Chelonodon nigroviridis</name>
    <dbReference type="NCBI Taxonomy" id="99883"/>
    <lineage>
        <taxon>Eukaryota</taxon>
        <taxon>Metazoa</taxon>
        <taxon>Chordata</taxon>
        <taxon>Craniata</taxon>
        <taxon>Vertebrata</taxon>
        <taxon>Euteleostomi</taxon>
        <taxon>Actinopterygii</taxon>
        <taxon>Neopterygii</taxon>
        <taxon>Teleostei</taxon>
        <taxon>Neoteleostei</taxon>
        <taxon>Acanthomorphata</taxon>
        <taxon>Eupercaria</taxon>
        <taxon>Tetraodontiformes</taxon>
        <taxon>Tetradontoidea</taxon>
        <taxon>Tetraodontidae</taxon>
        <taxon>Tetraodon</taxon>
    </lineage>
</organism>
<feature type="region of interest" description="Disordered" evidence="1">
    <location>
        <begin position="47"/>
        <end position="68"/>
    </location>
</feature>
<dbReference type="AlphaFoldDB" id="Q4S4V5"/>
<accession>Q4S4V5</accession>
<reference evidence="2" key="1">
    <citation type="journal article" date="2004" name="Nature">
        <title>Genome duplication in the teleost fish Tetraodon nigroviridis reveals the early vertebrate proto-karyotype.</title>
        <authorList>
            <person name="Jaillon O."/>
            <person name="Aury J.-M."/>
            <person name="Brunet F."/>
            <person name="Petit J.-L."/>
            <person name="Stange-Thomann N."/>
            <person name="Mauceli E."/>
            <person name="Bouneau L."/>
            <person name="Fischer C."/>
            <person name="Ozouf-Costaz C."/>
            <person name="Bernot A."/>
            <person name="Nicaud S."/>
            <person name="Jaffe D."/>
            <person name="Fisher S."/>
            <person name="Lutfalla G."/>
            <person name="Dossat C."/>
            <person name="Segurens B."/>
            <person name="Dasilva C."/>
            <person name="Salanoubat M."/>
            <person name="Levy M."/>
            <person name="Boudet N."/>
            <person name="Castellano S."/>
            <person name="Anthouard V."/>
            <person name="Jubin C."/>
            <person name="Castelli V."/>
            <person name="Katinka M."/>
            <person name="Vacherie B."/>
            <person name="Biemont C."/>
            <person name="Skalli Z."/>
            <person name="Cattolico L."/>
            <person name="Poulain J."/>
            <person name="De Berardinis V."/>
            <person name="Cruaud C."/>
            <person name="Duprat S."/>
            <person name="Brottier P."/>
            <person name="Coutanceau J.-P."/>
            <person name="Gouzy J."/>
            <person name="Parra G."/>
            <person name="Lardier G."/>
            <person name="Chapple C."/>
            <person name="McKernan K.J."/>
            <person name="McEwan P."/>
            <person name="Bosak S."/>
            <person name="Kellis M."/>
            <person name="Volff J.-N."/>
            <person name="Guigo R."/>
            <person name="Zody M.C."/>
            <person name="Mesirov J."/>
            <person name="Lindblad-Toh K."/>
            <person name="Birren B."/>
            <person name="Nusbaum C."/>
            <person name="Kahn D."/>
            <person name="Robinson-Rechavi M."/>
            <person name="Laudet V."/>
            <person name="Schachter V."/>
            <person name="Quetier F."/>
            <person name="Saurin W."/>
            <person name="Scarpelli C."/>
            <person name="Wincker P."/>
            <person name="Lander E.S."/>
            <person name="Weissenbach J."/>
            <person name="Roest Crollius H."/>
        </authorList>
    </citation>
    <scope>NUCLEOTIDE SEQUENCE [LARGE SCALE GENOMIC DNA]</scope>
</reference>
<comment type="caution">
    <text evidence="2">The sequence shown here is derived from an EMBL/GenBank/DDBJ whole genome shotgun (WGS) entry which is preliminary data.</text>
</comment>